<organism evidence="2 3">
    <name type="scientific">Thermococcus barossii</name>
    <dbReference type="NCBI Taxonomy" id="54077"/>
    <lineage>
        <taxon>Archaea</taxon>
        <taxon>Methanobacteriati</taxon>
        <taxon>Methanobacteriota</taxon>
        <taxon>Thermococci</taxon>
        <taxon>Thermococcales</taxon>
        <taxon>Thermococcaceae</taxon>
        <taxon>Thermococcus</taxon>
    </lineage>
</organism>
<dbReference type="EMBL" id="CP015101">
    <property type="protein sequence ID" value="ASJ05262.1"/>
    <property type="molecule type" value="Genomic_DNA"/>
</dbReference>
<feature type="region of interest" description="Disordered" evidence="1">
    <location>
        <begin position="1"/>
        <end position="22"/>
    </location>
</feature>
<keyword evidence="3" id="KW-1185">Reference proteome</keyword>
<evidence type="ECO:0000313" key="2">
    <source>
        <dbReference type="EMBL" id="ASJ05262.1"/>
    </source>
</evidence>
<sequence>MKKTRTEKRPTKRASFLEAPSSSPLAMRRRFVSGRRIRSERTIEIPEPKEGFVPASPSTRK</sequence>
<proteinExistence type="predicted"/>
<evidence type="ECO:0000313" key="3">
    <source>
        <dbReference type="Proteomes" id="UP000250272"/>
    </source>
</evidence>
<dbReference type="RefSeq" id="WP_088865264.1">
    <property type="nucleotide sequence ID" value="NZ_CP015101.1"/>
</dbReference>
<dbReference type="GeneID" id="33326658"/>
<gene>
    <name evidence="2" type="ORF">A3L01_07740</name>
</gene>
<feature type="compositionally biased region" description="Basic and acidic residues" evidence="1">
    <location>
        <begin position="40"/>
        <end position="50"/>
    </location>
</feature>
<feature type="region of interest" description="Disordered" evidence="1">
    <location>
        <begin position="40"/>
        <end position="61"/>
    </location>
</feature>
<protein>
    <submittedName>
        <fullName evidence="2">Uncharacterized protein</fullName>
    </submittedName>
</protein>
<reference evidence="2 3" key="1">
    <citation type="submission" date="2016-04" db="EMBL/GenBank/DDBJ databases">
        <title>Complete genome sequence of Thermococcus barossii type strain SHCK-94.</title>
        <authorList>
            <person name="Oger P.M."/>
        </authorList>
    </citation>
    <scope>NUCLEOTIDE SEQUENCE [LARGE SCALE GENOMIC DNA]</scope>
    <source>
        <strain evidence="2 3">SHCK-94</strain>
    </source>
</reference>
<dbReference type="Proteomes" id="UP000250272">
    <property type="component" value="Chromosome"/>
</dbReference>
<dbReference type="KEGG" id="tbs:A3L01_07740"/>
<evidence type="ECO:0000256" key="1">
    <source>
        <dbReference type="SAM" id="MobiDB-lite"/>
    </source>
</evidence>
<accession>A0A2Z2MKI3</accession>
<feature type="compositionally biased region" description="Basic residues" evidence="1">
    <location>
        <begin position="1"/>
        <end position="12"/>
    </location>
</feature>
<dbReference type="AlphaFoldDB" id="A0A2Z2MKI3"/>
<name>A0A2Z2MKI3_9EURY</name>